<dbReference type="Proteomes" id="UP000307768">
    <property type="component" value="Unassembled WGS sequence"/>
</dbReference>
<dbReference type="RefSeq" id="WP_149770297.1">
    <property type="nucleotide sequence ID" value="NZ_VDFQ02000004.1"/>
</dbReference>
<dbReference type="Pfam" id="PF13302">
    <property type="entry name" value="Acetyltransf_3"/>
    <property type="match status" value="1"/>
</dbReference>
<accession>A0A5Q6RWC9</accession>
<dbReference type="InterPro" id="IPR051531">
    <property type="entry name" value="N-acetyltransferase"/>
</dbReference>
<dbReference type="EMBL" id="VDFQ02000004">
    <property type="protein sequence ID" value="KAA1422346.1"/>
    <property type="molecule type" value="Genomic_DNA"/>
</dbReference>
<dbReference type="OrthoDB" id="3533156at2"/>
<sequence length="191" mass="21900">MRVLLTTERVRLRQFTADDADLLYALDNDPAVMRYINGGAAVPREEIVDEVIPAFLGWYARHAAYGFWAAEERGSGRFLGWFHYRPEEHDDPRDPELGYRLHTAAWGHGYATEVSQALVDHGFTSCDVVRVHASTMVVNVGSWRVMENVGMRRVRIFHADWPVRIDGDEHGDVEYAITRGEWEARQSSREP</sequence>
<dbReference type="InterPro" id="IPR000182">
    <property type="entry name" value="GNAT_dom"/>
</dbReference>
<evidence type="ECO:0000313" key="2">
    <source>
        <dbReference type="EMBL" id="KAA1422346.1"/>
    </source>
</evidence>
<dbReference type="GO" id="GO:0016747">
    <property type="term" value="F:acyltransferase activity, transferring groups other than amino-acyl groups"/>
    <property type="evidence" value="ECO:0007669"/>
    <property type="project" value="InterPro"/>
</dbReference>
<gene>
    <name evidence="2" type="ORF">FE697_014415</name>
</gene>
<reference evidence="2 3" key="1">
    <citation type="submission" date="2019-09" db="EMBL/GenBank/DDBJ databases">
        <title>Mumia zhuanghuii sp. nov. isolated from the intestinal contents of plateau pika (Ochotona curzoniae) in the Qinghai-Tibet plateau of China.</title>
        <authorList>
            <person name="Tian Z."/>
        </authorList>
    </citation>
    <scope>NUCLEOTIDE SEQUENCE [LARGE SCALE GENOMIC DNA]</scope>
    <source>
        <strain evidence="3">350</strain>
    </source>
</reference>
<dbReference type="PROSITE" id="PS51186">
    <property type="entry name" value="GNAT"/>
    <property type="match status" value="1"/>
</dbReference>
<proteinExistence type="predicted"/>
<comment type="caution">
    <text evidence="2">The sequence shown here is derived from an EMBL/GenBank/DDBJ whole genome shotgun (WGS) entry which is preliminary data.</text>
</comment>
<dbReference type="SUPFAM" id="SSF55729">
    <property type="entry name" value="Acyl-CoA N-acyltransferases (Nat)"/>
    <property type="match status" value="1"/>
</dbReference>
<feature type="domain" description="N-acetyltransferase" evidence="1">
    <location>
        <begin position="10"/>
        <end position="180"/>
    </location>
</feature>
<name>A0A5Q6RWC9_9ACTN</name>
<organism evidence="2 3">
    <name type="scientific">Mumia zhuanghuii</name>
    <dbReference type="NCBI Taxonomy" id="2585211"/>
    <lineage>
        <taxon>Bacteria</taxon>
        <taxon>Bacillati</taxon>
        <taxon>Actinomycetota</taxon>
        <taxon>Actinomycetes</taxon>
        <taxon>Propionibacteriales</taxon>
        <taxon>Nocardioidaceae</taxon>
        <taxon>Mumia</taxon>
    </lineage>
</organism>
<keyword evidence="2" id="KW-0808">Transferase</keyword>
<evidence type="ECO:0000259" key="1">
    <source>
        <dbReference type="PROSITE" id="PS51186"/>
    </source>
</evidence>
<evidence type="ECO:0000313" key="3">
    <source>
        <dbReference type="Proteomes" id="UP000307768"/>
    </source>
</evidence>
<dbReference type="Gene3D" id="3.40.630.30">
    <property type="match status" value="1"/>
</dbReference>
<dbReference type="PANTHER" id="PTHR43792">
    <property type="entry name" value="GNAT FAMILY, PUTATIVE (AFU_ORTHOLOGUE AFUA_3G00765)-RELATED-RELATED"/>
    <property type="match status" value="1"/>
</dbReference>
<protein>
    <submittedName>
        <fullName evidence="2">GNAT family N-acetyltransferase</fullName>
    </submittedName>
</protein>
<dbReference type="InterPro" id="IPR016181">
    <property type="entry name" value="Acyl_CoA_acyltransferase"/>
</dbReference>
<dbReference type="PANTHER" id="PTHR43792:SF1">
    <property type="entry name" value="N-ACETYLTRANSFERASE DOMAIN-CONTAINING PROTEIN"/>
    <property type="match status" value="1"/>
</dbReference>
<dbReference type="AlphaFoldDB" id="A0A5Q6RWC9"/>